<dbReference type="InterPro" id="IPR018499">
    <property type="entry name" value="Tetraspanin/Peripherin"/>
</dbReference>
<keyword evidence="9" id="KW-1185">Reference proteome</keyword>
<dbReference type="PIRSF" id="PIRSF002419">
    <property type="entry name" value="Tetraspanin"/>
    <property type="match status" value="1"/>
</dbReference>
<evidence type="ECO:0000256" key="4">
    <source>
        <dbReference type="ARBA" id="ARBA00022989"/>
    </source>
</evidence>
<dbReference type="Gene3D" id="1.10.1450.10">
    <property type="entry name" value="Tetraspanin"/>
    <property type="match status" value="1"/>
</dbReference>
<dbReference type="Proteomes" id="UP001154329">
    <property type="component" value="Chromosome 1"/>
</dbReference>
<comment type="subcellular location">
    <subcellularLocation>
        <location evidence="1 7">Membrane</location>
        <topology evidence="1 7">Multi-pass membrane protein</topology>
    </subcellularLocation>
</comment>
<keyword evidence="5 7" id="KW-0472">Membrane</keyword>
<feature type="transmembrane region" description="Helical" evidence="7">
    <location>
        <begin position="201"/>
        <end position="222"/>
    </location>
</feature>
<evidence type="ECO:0000256" key="7">
    <source>
        <dbReference type="RuleBase" id="RU361218"/>
    </source>
</evidence>
<dbReference type="Pfam" id="PF00335">
    <property type="entry name" value="Tetraspanin"/>
    <property type="match status" value="1"/>
</dbReference>
<feature type="transmembrane region" description="Helical" evidence="7">
    <location>
        <begin position="53"/>
        <end position="73"/>
    </location>
</feature>
<dbReference type="EMBL" id="OU899034">
    <property type="protein sequence ID" value="CAH1710690.1"/>
    <property type="molecule type" value="Genomic_DNA"/>
</dbReference>
<keyword evidence="6" id="KW-1015">Disulfide bond</keyword>
<dbReference type="CDD" id="cd03127">
    <property type="entry name" value="tetraspanin_LEL"/>
    <property type="match status" value="1"/>
</dbReference>
<evidence type="ECO:0000313" key="8">
    <source>
        <dbReference type="EMBL" id="CAH1710690.1"/>
    </source>
</evidence>
<dbReference type="PRINTS" id="PR00259">
    <property type="entry name" value="TMFOUR"/>
</dbReference>
<dbReference type="PANTHER" id="PTHR19282:SF544">
    <property type="entry name" value="TETRASPANIN"/>
    <property type="match status" value="1"/>
</dbReference>
<evidence type="ECO:0000256" key="2">
    <source>
        <dbReference type="ARBA" id="ARBA00006840"/>
    </source>
</evidence>
<evidence type="ECO:0000256" key="1">
    <source>
        <dbReference type="ARBA" id="ARBA00004141"/>
    </source>
</evidence>
<keyword evidence="4 7" id="KW-1133">Transmembrane helix</keyword>
<accession>A0A9P0NBU7</accession>
<feature type="disulfide bond" evidence="6">
    <location>
        <begin position="146"/>
        <end position="167"/>
    </location>
</feature>
<dbReference type="AlphaFoldDB" id="A0A9P0NBU7"/>
<dbReference type="GO" id="GO:0005886">
    <property type="term" value="C:plasma membrane"/>
    <property type="evidence" value="ECO:0007669"/>
    <property type="project" value="TreeGrafter"/>
</dbReference>
<dbReference type="InterPro" id="IPR000301">
    <property type="entry name" value="Tetraspanin_animals"/>
</dbReference>
<dbReference type="PANTHER" id="PTHR19282">
    <property type="entry name" value="TETRASPANIN"/>
    <property type="match status" value="1"/>
</dbReference>
<evidence type="ECO:0000256" key="6">
    <source>
        <dbReference type="PIRSR" id="PIRSR002419-1"/>
    </source>
</evidence>
<feature type="transmembrane region" description="Helical" evidence="7">
    <location>
        <begin position="12"/>
        <end position="33"/>
    </location>
</feature>
<comment type="similarity">
    <text evidence="2 7">Belongs to the tetraspanin (TM4SF) family.</text>
</comment>
<proteinExistence type="inferred from homology"/>
<organism evidence="8 9">
    <name type="scientific">Aphis gossypii</name>
    <name type="common">Cotton aphid</name>
    <dbReference type="NCBI Taxonomy" id="80765"/>
    <lineage>
        <taxon>Eukaryota</taxon>
        <taxon>Metazoa</taxon>
        <taxon>Ecdysozoa</taxon>
        <taxon>Arthropoda</taxon>
        <taxon>Hexapoda</taxon>
        <taxon>Insecta</taxon>
        <taxon>Pterygota</taxon>
        <taxon>Neoptera</taxon>
        <taxon>Paraneoptera</taxon>
        <taxon>Hemiptera</taxon>
        <taxon>Sternorrhyncha</taxon>
        <taxon>Aphidomorpha</taxon>
        <taxon>Aphidoidea</taxon>
        <taxon>Aphididae</taxon>
        <taxon>Aphidini</taxon>
        <taxon>Aphis</taxon>
        <taxon>Aphis</taxon>
    </lineage>
</organism>
<evidence type="ECO:0000256" key="3">
    <source>
        <dbReference type="ARBA" id="ARBA00022692"/>
    </source>
</evidence>
<feature type="transmembrane region" description="Helical" evidence="7">
    <location>
        <begin position="85"/>
        <end position="105"/>
    </location>
</feature>
<dbReference type="SUPFAM" id="SSF48652">
    <property type="entry name" value="Tetraspanin"/>
    <property type="match status" value="1"/>
</dbReference>
<evidence type="ECO:0000313" key="9">
    <source>
        <dbReference type="Proteomes" id="UP001154329"/>
    </source>
</evidence>
<name>A0A9P0NBU7_APHGO</name>
<sequence>MSFFTFLDKFVLNLFNLFCFISGVGILWIAYFMDKNIYKWSDFIDSSLITVPQILTVVGLVLLAIAIICTFLAPKNIKCHLSMLSLLLVLILIGEFVLGGIVYHIRSEVEQHALQQMEYTINGYNQTGHETFRQSWNVLQSNIECCGISGPKDWKSVSRSGKLPASCCYALQIDESCTEINSYTNGCYDEFKNSLQHNNRIIFWSALGFALIQISAVILAFYTKCTVANEHNEYEKI</sequence>
<dbReference type="InterPro" id="IPR008952">
    <property type="entry name" value="Tetraspanin_EC2_sf"/>
</dbReference>
<feature type="disulfide bond" evidence="6">
    <location>
        <begin position="145"/>
        <end position="187"/>
    </location>
</feature>
<keyword evidence="3 7" id="KW-0812">Transmembrane</keyword>
<gene>
    <name evidence="8" type="ORF">APHIGO_LOCUS1299</name>
</gene>
<reference evidence="8" key="1">
    <citation type="submission" date="2022-02" db="EMBL/GenBank/DDBJ databases">
        <authorList>
            <person name="King R."/>
        </authorList>
    </citation>
    <scope>NUCLEOTIDE SEQUENCE</scope>
</reference>
<evidence type="ECO:0000256" key="5">
    <source>
        <dbReference type="ARBA" id="ARBA00023136"/>
    </source>
</evidence>
<reference evidence="8" key="2">
    <citation type="submission" date="2022-10" db="EMBL/GenBank/DDBJ databases">
        <authorList>
            <consortium name="ENA_rothamsted_submissions"/>
            <consortium name="culmorum"/>
            <person name="King R."/>
        </authorList>
    </citation>
    <scope>NUCLEOTIDE SEQUENCE</scope>
</reference>
<protein>
    <recommendedName>
        <fullName evidence="7">Tetraspanin</fullName>
    </recommendedName>
</protein>